<dbReference type="Proteomes" id="UP000521943">
    <property type="component" value="Unassembled WGS sequence"/>
</dbReference>
<evidence type="ECO:0000313" key="2">
    <source>
        <dbReference type="Proteomes" id="UP000521943"/>
    </source>
</evidence>
<dbReference type="AlphaFoldDB" id="A0A8H6M5U1"/>
<dbReference type="EMBL" id="JACGCI010000036">
    <property type="protein sequence ID" value="KAF6754114.1"/>
    <property type="molecule type" value="Genomic_DNA"/>
</dbReference>
<sequence length="58" mass="6701">MREGNSGGMAYTWDVPRRRFTSYNSPLHYFALSIVPAMSHESTDDANNKKRRLKRILG</sequence>
<accession>A0A8H6M5U1</accession>
<keyword evidence="2" id="KW-1185">Reference proteome</keyword>
<gene>
    <name evidence="1" type="ORF">DFP72DRAFT_1068948</name>
</gene>
<comment type="caution">
    <text evidence="1">The sequence shown here is derived from an EMBL/GenBank/DDBJ whole genome shotgun (WGS) entry which is preliminary data.</text>
</comment>
<reference evidence="1 2" key="1">
    <citation type="submission" date="2020-07" db="EMBL/GenBank/DDBJ databases">
        <title>Comparative genomics of pyrophilous fungi reveals a link between fire events and developmental genes.</title>
        <authorList>
            <consortium name="DOE Joint Genome Institute"/>
            <person name="Steindorff A.S."/>
            <person name="Carver A."/>
            <person name="Calhoun S."/>
            <person name="Stillman K."/>
            <person name="Liu H."/>
            <person name="Lipzen A."/>
            <person name="Pangilinan J."/>
            <person name="Labutti K."/>
            <person name="Bruns T.D."/>
            <person name="Grigoriev I.V."/>
        </authorList>
    </citation>
    <scope>NUCLEOTIDE SEQUENCE [LARGE SCALE GENOMIC DNA]</scope>
    <source>
        <strain evidence="1 2">CBS 144469</strain>
    </source>
</reference>
<proteinExistence type="predicted"/>
<organism evidence="1 2">
    <name type="scientific">Ephemerocybe angulata</name>
    <dbReference type="NCBI Taxonomy" id="980116"/>
    <lineage>
        <taxon>Eukaryota</taxon>
        <taxon>Fungi</taxon>
        <taxon>Dikarya</taxon>
        <taxon>Basidiomycota</taxon>
        <taxon>Agaricomycotina</taxon>
        <taxon>Agaricomycetes</taxon>
        <taxon>Agaricomycetidae</taxon>
        <taxon>Agaricales</taxon>
        <taxon>Agaricineae</taxon>
        <taxon>Psathyrellaceae</taxon>
        <taxon>Ephemerocybe</taxon>
    </lineage>
</organism>
<evidence type="ECO:0000313" key="1">
    <source>
        <dbReference type="EMBL" id="KAF6754114.1"/>
    </source>
</evidence>
<protein>
    <submittedName>
        <fullName evidence="1">Uncharacterized protein</fullName>
    </submittedName>
</protein>
<name>A0A8H6M5U1_9AGAR</name>